<dbReference type="EC" id="5.6.2.3" evidence="1"/>
<feature type="domain" description="DNA helicase Pif1-like DEAD-box helicase" evidence="2">
    <location>
        <begin position="47"/>
        <end position="88"/>
    </location>
</feature>
<keyword evidence="1" id="KW-0378">Hydrolase</keyword>
<protein>
    <recommendedName>
        <fullName evidence="1">ATP-dependent DNA helicase</fullName>
        <ecNumber evidence="1">5.6.2.3</ecNumber>
    </recommendedName>
</protein>
<organism evidence="3 4">
    <name type="scientific">Staphylotrichum tortipilum</name>
    <dbReference type="NCBI Taxonomy" id="2831512"/>
    <lineage>
        <taxon>Eukaryota</taxon>
        <taxon>Fungi</taxon>
        <taxon>Dikarya</taxon>
        <taxon>Ascomycota</taxon>
        <taxon>Pezizomycotina</taxon>
        <taxon>Sordariomycetes</taxon>
        <taxon>Sordariomycetidae</taxon>
        <taxon>Sordariales</taxon>
        <taxon>Chaetomiaceae</taxon>
        <taxon>Staphylotrichum</taxon>
    </lineage>
</organism>
<dbReference type="Pfam" id="PF05970">
    <property type="entry name" value="PIF1"/>
    <property type="match status" value="1"/>
</dbReference>
<dbReference type="InterPro" id="IPR027417">
    <property type="entry name" value="P-loop_NTPase"/>
</dbReference>
<keyword evidence="4" id="KW-1185">Reference proteome</keyword>
<proteinExistence type="inferred from homology"/>
<keyword evidence="1" id="KW-0547">Nucleotide-binding</keyword>
<keyword evidence="1" id="KW-0233">DNA recombination</keyword>
<dbReference type="AlphaFoldDB" id="A0AAN6MBI6"/>
<dbReference type="GO" id="GO:0000723">
    <property type="term" value="P:telomere maintenance"/>
    <property type="evidence" value="ECO:0007669"/>
    <property type="project" value="InterPro"/>
</dbReference>
<comment type="catalytic activity">
    <reaction evidence="1">
        <text>ATP + H2O = ADP + phosphate + H(+)</text>
        <dbReference type="Rhea" id="RHEA:13065"/>
        <dbReference type="ChEBI" id="CHEBI:15377"/>
        <dbReference type="ChEBI" id="CHEBI:15378"/>
        <dbReference type="ChEBI" id="CHEBI:30616"/>
        <dbReference type="ChEBI" id="CHEBI:43474"/>
        <dbReference type="ChEBI" id="CHEBI:456216"/>
        <dbReference type="EC" id="5.6.2.3"/>
    </reaction>
</comment>
<accession>A0AAN6MBI6</accession>
<keyword evidence="1" id="KW-0067">ATP-binding</keyword>
<evidence type="ECO:0000256" key="1">
    <source>
        <dbReference type="RuleBase" id="RU363044"/>
    </source>
</evidence>
<name>A0AAN6MBI6_9PEZI</name>
<sequence length="118" mass="13414">MLHAIRRRLRDDRNTVRVMAPTGKASLAINGTTTWTFAGWTPNYHNMVENMHFERPNAIMKSACDDDRTFGGVQVIVTGDFCQLPPVKPFQHCIDCGSDLVSIDEDSGTIHRYLNYER</sequence>
<comment type="cofactor">
    <cofactor evidence="1">
        <name>Mg(2+)</name>
        <dbReference type="ChEBI" id="CHEBI:18420"/>
    </cofactor>
</comment>
<comment type="similarity">
    <text evidence="1">Belongs to the helicase family.</text>
</comment>
<keyword evidence="1" id="KW-0227">DNA damage</keyword>
<dbReference type="GO" id="GO:0006281">
    <property type="term" value="P:DNA repair"/>
    <property type="evidence" value="ECO:0007669"/>
    <property type="project" value="UniProtKB-KW"/>
</dbReference>
<dbReference type="Gene3D" id="3.40.50.300">
    <property type="entry name" value="P-loop containing nucleotide triphosphate hydrolases"/>
    <property type="match status" value="1"/>
</dbReference>
<dbReference type="GO" id="GO:0006310">
    <property type="term" value="P:DNA recombination"/>
    <property type="evidence" value="ECO:0007669"/>
    <property type="project" value="UniProtKB-KW"/>
</dbReference>
<comment type="caution">
    <text evidence="3">The sequence shown here is derived from an EMBL/GenBank/DDBJ whole genome shotgun (WGS) entry which is preliminary data.</text>
</comment>
<reference evidence="3" key="2">
    <citation type="submission" date="2023-05" db="EMBL/GenBank/DDBJ databases">
        <authorList>
            <consortium name="Lawrence Berkeley National Laboratory"/>
            <person name="Steindorff A."/>
            <person name="Hensen N."/>
            <person name="Bonometti L."/>
            <person name="Westerberg I."/>
            <person name="Brannstrom I.O."/>
            <person name="Guillou S."/>
            <person name="Cros-Aarteil S."/>
            <person name="Calhoun S."/>
            <person name="Haridas S."/>
            <person name="Kuo A."/>
            <person name="Mondo S."/>
            <person name="Pangilinan J."/>
            <person name="Riley R."/>
            <person name="Labutti K."/>
            <person name="Andreopoulos B."/>
            <person name="Lipzen A."/>
            <person name="Chen C."/>
            <person name="Yanf M."/>
            <person name="Daum C."/>
            <person name="Ng V."/>
            <person name="Clum A."/>
            <person name="Ohm R."/>
            <person name="Martin F."/>
            <person name="Silar P."/>
            <person name="Natvig D."/>
            <person name="Lalanne C."/>
            <person name="Gautier V."/>
            <person name="Ament-Velasquez S.L."/>
            <person name="Kruys A."/>
            <person name="Hutchinson M.I."/>
            <person name="Powell A.J."/>
            <person name="Barry K."/>
            <person name="Miller A.N."/>
            <person name="Grigoriev I.V."/>
            <person name="Debuchy R."/>
            <person name="Gladieux P."/>
            <person name="Thoren M.H."/>
            <person name="Johannesson H."/>
        </authorList>
    </citation>
    <scope>NUCLEOTIDE SEQUENCE</scope>
    <source>
        <strain evidence="3">CBS 103.79</strain>
    </source>
</reference>
<dbReference type="GO" id="GO:0016787">
    <property type="term" value="F:hydrolase activity"/>
    <property type="evidence" value="ECO:0007669"/>
    <property type="project" value="UniProtKB-KW"/>
</dbReference>
<dbReference type="InterPro" id="IPR010285">
    <property type="entry name" value="DNA_helicase_pif1-like_DEAD"/>
</dbReference>
<keyword evidence="1" id="KW-0234">DNA repair</keyword>
<dbReference type="EMBL" id="MU856300">
    <property type="protein sequence ID" value="KAK3897026.1"/>
    <property type="molecule type" value="Genomic_DNA"/>
</dbReference>
<evidence type="ECO:0000313" key="3">
    <source>
        <dbReference type="EMBL" id="KAK3897026.1"/>
    </source>
</evidence>
<dbReference type="GO" id="GO:0043139">
    <property type="term" value="F:5'-3' DNA helicase activity"/>
    <property type="evidence" value="ECO:0007669"/>
    <property type="project" value="UniProtKB-EC"/>
</dbReference>
<keyword evidence="1" id="KW-0347">Helicase</keyword>
<evidence type="ECO:0000259" key="2">
    <source>
        <dbReference type="Pfam" id="PF05970"/>
    </source>
</evidence>
<evidence type="ECO:0000313" key="4">
    <source>
        <dbReference type="Proteomes" id="UP001303889"/>
    </source>
</evidence>
<dbReference type="Proteomes" id="UP001303889">
    <property type="component" value="Unassembled WGS sequence"/>
</dbReference>
<gene>
    <name evidence="3" type="ORF">C8A05DRAFT_39425</name>
</gene>
<dbReference type="GO" id="GO:0005524">
    <property type="term" value="F:ATP binding"/>
    <property type="evidence" value="ECO:0007669"/>
    <property type="project" value="UniProtKB-KW"/>
</dbReference>
<reference evidence="3" key="1">
    <citation type="journal article" date="2023" name="Mol. Phylogenet. Evol.">
        <title>Genome-scale phylogeny and comparative genomics of the fungal order Sordariales.</title>
        <authorList>
            <person name="Hensen N."/>
            <person name="Bonometti L."/>
            <person name="Westerberg I."/>
            <person name="Brannstrom I.O."/>
            <person name="Guillou S."/>
            <person name="Cros-Aarteil S."/>
            <person name="Calhoun S."/>
            <person name="Haridas S."/>
            <person name="Kuo A."/>
            <person name="Mondo S."/>
            <person name="Pangilinan J."/>
            <person name="Riley R."/>
            <person name="LaButti K."/>
            <person name="Andreopoulos B."/>
            <person name="Lipzen A."/>
            <person name="Chen C."/>
            <person name="Yan M."/>
            <person name="Daum C."/>
            <person name="Ng V."/>
            <person name="Clum A."/>
            <person name="Steindorff A."/>
            <person name="Ohm R.A."/>
            <person name="Martin F."/>
            <person name="Silar P."/>
            <person name="Natvig D.O."/>
            <person name="Lalanne C."/>
            <person name="Gautier V."/>
            <person name="Ament-Velasquez S.L."/>
            <person name="Kruys A."/>
            <person name="Hutchinson M.I."/>
            <person name="Powell A.J."/>
            <person name="Barry K."/>
            <person name="Miller A.N."/>
            <person name="Grigoriev I.V."/>
            <person name="Debuchy R."/>
            <person name="Gladieux P."/>
            <person name="Hiltunen Thoren M."/>
            <person name="Johannesson H."/>
        </authorList>
    </citation>
    <scope>NUCLEOTIDE SEQUENCE</scope>
    <source>
        <strain evidence="3">CBS 103.79</strain>
    </source>
</reference>